<evidence type="ECO:0000313" key="2">
    <source>
        <dbReference type="EMBL" id="KID58867.1"/>
    </source>
</evidence>
<reference evidence="2 3" key="1">
    <citation type="submission" date="2014-12" db="EMBL/GenBank/DDBJ databases">
        <title>Draft Genome Sequence of Pseudoalteromonas luteoviolacea HI1.</title>
        <authorList>
            <person name="Asahina A.Y."/>
            <person name="Hadfield M.G."/>
        </authorList>
    </citation>
    <scope>NUCLEOTIDE SEQUENCE [LARGE SCALE GENOMIC DNA]</scope>
    <source>
        <strain evidence="2 3">HI1</strain>
    </source>
</reference>
<dbReference type="RefSeq" id="WP_039608036.1">
    <property type="nucleotide sequence ID" value="NZ_JWIC01000003.1"/>
</dbReference>
<keyword evidence="1" id="KW-0472">Membrane</keyword>
<dbReference type="EMBL" id="JWIC01000003">
    <property type="protein sequence ID" value="KID58867.1"/>
    <property type="molecule type" value="Genomic_DNA"/>
</dbReference>
<proteinExistence type="predicted"/>
<evidence type="ECO:0000256" key="1">
    <source>
        <dbReference type="SAM" id="Phobius"/>
    </source>
</evidence>
<feature type="transmembrane region" description="Helical" evidence="1">
    <location>
        <begin position="54"/>
        <end position="74"/>
    </location>
</feature>
<feature type="transmembrane region" description="Helical" evidence="1">
    <location>
        <begin position="31"/>
        <end position="48"/>
    </location>
</feature>
<keyword evidence="1" id="KW-1133">Transmembrane helix</keyword>
<protein>
    <submittedName>
        <fullName evidence="2">Uncharacterized protein</fullName>
    </submittedName>
</protein>
<organism evidence="2 3">
    <name type="scientific">Pseudoalteromonas luteoviolacea</name>
    <dbReference type="NCBI Taxonomy" id="43657"/>
    <lineage>
        <taxon>Bacteria</taxon>
        <taxon>Pseudomonadati</taxon>
        <taxon>Pseudomonadota</taxon>
        <taxon>Gammaproteobacteria</taxon>
        <taxon>Alteromonadales</taxon>
        <taxon>Pseudoalteromonadaceae</taxon>
        <taxon>Pseudoalteromonas</taxon>
    </lineage>
</organism>
<comment type="caution">
    <text evidence="2">The sequence shown here is derived from an EMBL/GenBank/DDBJ whole genome shotgun (WGS) entry which is preliminary data.</text>
</comment>
<name>A0A0C1QV66_9GAMM</name>
<accession>A0A0C1QV66</accession>
<dbReference type="AlphaFoldDB" id="A0A0C1QV66"/>
<keyword evidence="1" id="KW-0812">Transmembrane</keyword>
<dbReference type="Proteomes" id="UP000031327">
    <property type="component" value="Unassembled WGS sequence"/>
</dbReference>
<dbReference type="OrthoDB" id="7067431at2"/>
<feature type="transmembrane region" description="Helical" evidence="1">
    <location>
        <begin position="94"/>
        <end position="115"/>
    </location>
</feature>
<sequence>MRQTLRCCYATFVVDKNVMLHRGMIEKFKKVSFTAVLVSLALMLVLHLSDAQYALLSGYVFLILWSLDKVFLWYFNFDFGIASQLTIKKDAPKILRLAGLIFALFVLYIGTKGILELPAT</sequence>
<evidence type="ECO:0000313" key="3">
    <source>
        <dbReference type="Proteomes" id="UP000031327"/>
    </source>
</evidence>
<gene>
    <name evidence="2" type="ORF">JF50_03200</name>
</gene>